<dbReference type="RefSeq" id="XP_010232515.1">
    <property type="nucleotide sequence ID" value="XM_010234213.3"/>
</dbReference>
<keyword evidence="3" id="KW-0808">Transferase</keyword>
<dbReference type="EnsemblPlants" id="PNT73135">
    <property type="protein sequence ID" value="PNT73135"/>
    <property type="gene ID" value="BRADI_2g54100v3"/>
</dbReference>
<dbReference type="FunFam" id="1.10.510.10:FF:000380">
    <property type="entry name" value="Serine/threonine-protein kinase ppk15"/>
    <property type="match status" value="1"/>
</dbReference>
<dbReference type="OrthoDB" id="9332038at2759"/>
<keyword evidence="2" id="KW-0597">Phosphoprotein</keyword>
<dbReference type="PANTHER" id="PTHR24058">
    <property type="entry name" value="DUAL SPECIFICITY PROTEIN KINASE"/>
    <property type="match status" value="1"/>
</dbReference>
<keyword evidence="11" id="KW-1185">Reference proteome</keyword>
<dbReference type="GeneID" id="100827656"/>
<organism evidence="9">
    <name type="scientific">Brachypodium distachyon</name>
    <name type="common">Purple false brome</name>
    <name type="synonym">Trachynia distachya</name>
    <dbReference type="NCBI Taxonomy" id="15368"/>
    <lineage>
        <taxon>Eukaryota</taxon>
        <taxon>Viridiplantae</taxon>
        <taxon>Streptophyta</taxon>
        <taxon>Embryophyta</taxon>
        <taxon>Tracheophyta</taxon>
        <taxon>Spermatophyta</taxon>
        <taxon>Magnoliopsida</taxon>
        <taxon>Liliopsida</taxon>
        <taxon>Poales</taxon>
        <taxon>Poaceae</taxon>
        <taxon>BOP clade</taxon>
        <taxon>Pooideae</taxon>
        <taxon>Stipodae</taxon>
        <taxon>Brachypodieae</taxon>
        <taxon>Brachypodium</taxon>
    </lineage>
</organism>
<dbReference type="GO" id="GO:0005524">
    <property type="term" value="F:ATP binding"/>
    <property type="evidence" value="ECO:0007669"/>
    <property type="project" value="UniProtKB-KW"/>
</dbReference>
<dbReference type="ExpressionAtlas" id="A0A2K2DFS9">
    <property type="expression patterns" value="baseline"/>
</dbReference>
<feature type="region of interest" description="Disordered" evidence="7">
    <location>
        <begin position="148"/>
        <end position="167"/>
    </location>
</feature>
<keyword evidence="4" id="KW-0547">Nucleotide-binding</keyword>
<dbReference type="Gene3D" id="3.30.200.20">
    <property type="entry name" value="Phosphorylase Kinase, domain 1"/>
    <property type="match status" value="1"/>
</dbReference>
<evidence type="ECO:0000256" key="5">
    <source>
        <dbReference type="ARBA" id="ARBA00022777"/>
    </source>
</evidence>
<dbReference type="GO" id="GO:0004674">
    <property type="term" value="F:protein serine/threonine kinase activity"/>
    <property type="evidence" value="ECO:0000318"/>
    <property type="project" value="GO_Central"/>
</dbReference>
<dbReference type="PROSITE" id="PS00108">
    <property type="entry name" value="PROTEIN_KINASE_ST"/>
    <property type="match status" value="1"/>
</dbReference>
<feature type="region of interest" description="Disordered" evidence="7">
    <location>
        <begin position="30"/>
        <end position="88"/>
    </location>
</feature>
<feature type="compositionally biased region" description="Basic and acidic residues" evidence="7">
    <location>
        <begin position="148"/>
        <end position="164"/>
    </location>
</feature>
<feature type="compositionally biased region" description="Low complexity" evidence="7">
    <location>
        <begin position="66"/>
        <end position="88"/>
    </location>
</feature>
<dbReference type="CDD" id="cd14133">
    <property type="entry name" value="PKc_DYRK_like"/>
    <property type="match status" value="1"/>
</dbReference>
<proteinExistence type="predicted"/>
<reference evidence="10" key="3">
    <citation type="submission" date="2018-08" db="UniProtKB">
        <authorList>
            <consortium name="EnsemblPlants"/>
        </authorList>
    </citation>
    <scope>IDENTIFICATION</scope>
    <source>
        <strain evidence="10">cv. Bd21</strain>
    </source>
</reference>
<name>A0A2K2DFS9_BRADI</name>
<evidence type="ECO:0000313" key="9">
    <source>
        <dbReference type="EMBL" id="PNT73135.1"/>
    </source>
</evidence>
<evidence type="ECO:0000256" key="1">
    <source>
        <dbReference type="ARBA" id="ARBA00022527"/>
    </source>
</evidence>
<dbReference type="Gramene" id="PNT73135">
    <property type="protein sequence ID" value="PNT73135"/>
    <property type="gene ID" value="BRADI_2g54100v3"/>
</dbReference>
<evidence type="ECO:0000256" key="6">
    <source>
        <dbReference type="ARBA" id="ARBA00022840"/>
    </source>
</evidence>
<dbReference type="AlphaFoldDB" id="A0A2K2DFS9"/>
<keyword evidence="5" id="KW-0418">Kinase</keyword>
<dbReference type="PANTHER" id="PTHR24058:SF113">
    <property type="entry name" value="HYPOTHETICAL SER-THR PROTEIN KINASE"/>
    <property type="match status" value="1"/>
</dbReference>
<keyword evidence="6" id="KW-0067">ATP-binding</keyword>
<dbReference type="Pfam" id="PF00069">
    <property type="entry name" value="Pkinase"/>
    <property type="match status" value="1"/>
</dbReference>
<reference evidence="9 10" key="1">
    <citation type="journal article" date="2010" name="Nature">
        <title>Genome sequencing and analysis of the model grass Brachypodium distachyon.</title>
        <authorList>
            <consortium name="International Brachypodium Initiative"/>
        </authorList>
    </citation>
    <scope>NUCLEOTIDE SEQUENCE [LARGE SCALE GENOMIC DNA]</scope>
    <source>
        <strain evidence="9 10">Bd21</strain>
    </source>
</reference>
<dbReference type="InterPro" id="IPR011009">
    <property type="entry name" value="Kinase-like_dom_sf"/>
</dbReference>
<evidence type="ECO:0000313" key="10">
    <source>
        <dbReference type="EnsemblPlants" id="PNT73135"/>
    </source>
</evidence>
<dbReference type="SUPFAM" id="SSF56112">
    <property type="entry name" value="Protein kinase-like (PK-like)"/>
    <property type="match status" value="1"/>
</dbReference>
<dbReference type="STRING" id="15368.A0A2K2DFS9"/>
<dbReference type="InterPro" id="IPR000719">
    <property type="entry name" value="Prot_kinase_dom"/>
</dbReference>
<dbReference type="Proteomes" id="UP000008810">
    <property type="component" value="Chromosome 2"/>
</dbReference>
<gene>
    <name evidence="10" type="primary">LOC100827656</name>
    <name evidence="9" type="ORF">BRADI_2g54100v3</name>
</gene>
<sequence>MAAPGLDEVMAFLTEHGFASTASALRDDVLDRSADGESDSTATLGPQLPPLRLPASASGGAGGGVALEAPASPGSSSNSASSSAFVSMSSSPSEFDGVGLLNPYGVWSPPHSQSDGSSSEMEFGTARQYDTTDLFFQEGWLYDDHLFHSKPDDDGRDKEEDKFVHGGSGRTEMLVLNADDDRRHEHAGNNSCEGCAEVYTCSSPLCGCCGGELKNEEGLQVVSNSSSVVYGRYKVMDDQTEILDECGLDLFQLKQSVDSVLECDLPRDPGQGDEHLELNVVEKELQMLSSFDSYGDDDIVANPGFIPHVTDNIKLHDSTENNLESSSDKEYLKESYSLHPFPESGDPDDPYEFGDIGPLNTGVKSSTALIAEKEDMESNIDLALSNFQREYEVFELRIVHRKNRTGFEENKDFPIVLNSVIAGRYYVTEYLGSAAFSKVVQAHDLQTGIDVCLKIIKNDKDFFDQSLDEIKLLKFVNKYDPSDEHHVLRLYDYFYHQEHLFIVTELLRANLYEFQKYNQEFGGEVYFTLPRIQVIARQCLEALVYLHHLRIVHCDLKPENILIKSYRRCEIKVIDLGSSCFLTDNLCLYVQSRSYRAPEVILGLPYDQRIDIWSLGCILAELCTGEVLFPNEPLPMMLARMIGIIGPIDMEMLALGQEAHKYFTDDYDLFTKNEETDQLEYLIPEKSSLRRHLQCHDAEFVDFLSYLLQINPRKRPTASEALKHHWLSSEY</sequence>
<dbReference type="PROSITE" id="PS50011">
    <property type="entry name" value="PROTEIN_KINASE_DOM"/>
    <property type="match status" value="1"/>
</dbReference>
<reference evidence="9" key="2">
    <citation type="submission" date="2017-06" db="EMBL/GenBank/DDBJ databases">
        <title>WGS assembly of Brachypodium distachyon.</title>
        <authorList>
            <consortium name="The International Brachypodium Initiative"/>
            <person name="Lucas S."/>
            <person name="Harmon-Smith M."/>
            <person name="Lail K."/>
            <person name="Tice H."/>
            <person name="Grimwood J."/>
            <person name="Bruce D."/>
            <person name="Barry K."/>
            <person name="Shu S."/>
            <person name="Lindquist E."/>
            <person name="Wang M."/>
            <person name="Pitluck S."/>
            <person name="Vogel J.P."/>
            <person name="Garvin D.F."/>
            <person name="Mockler T.C."/>
            <person name="Schmutz J."/>
            <person name="Rokhsar D."/>
            <person name="Bevan M.W."/>
        </authorList>
    </citation>
    <scope>NUCLEOTIDE SEQUENCE</scope>
    <source>
        <strain evidence="9">Bd21</strain>
    </source>
</reference>
<evidence type="ECO:0000256" key="3">
    <source>
        <dbReference type="ARBA" id="ARBA00022679"/>
    </source>
</evidence>
<dbReference type="Gene3D" id="1.10.510.10">
    <property type="entry name" value="Transferase(Phosphotransferase) domain 1"/>
    <property type="match status" value="1"/>
</dbReference>
<evidence type="ECO:0000313" key="11">
    <source>
        <dbReference type="Proteomes" id="UP000008810"/>
    </source>
</evidence>
<dbReference type="FunFam" id="3.30.200.20:FF:000216">
    <property type="entry name" value="Putative serine/threonine-protein kinase dyrk2"/>
    <property type="match status" value="1"/>
</dbReference>
<evidence type="ECO:0000256" key="4">
    <source>
        <dbReference type="ARBA" id="ARBA00022741"/>
    </source>
</evidence>
<feature type="domain" description="Protein kinase" evidence="8">
    <location>
        <begin position="425"/>
        <end position="727"/>
    </location>
</feature>
<dbReference type="SMART" id="SM00220">
    <property type="entry name" value="S_TKc"/>
    <property type="match status" value="1"/>
</dbReference>
<dbReference type="InterPro" id="IPR008271">
    <property type="entry name" value="Ser/Thr_kinase_AS"/>
</dbReference>
<accession>A0A2K2DFS9</accession>
<dbReference type="EMBL" id="CM000881">
    <property type="protein sequence ID" value="PNT73135.1"/>
    <property type="molecule type" value="Genomic_DNA"/>
</dbReference>
<dbReference type="InterPro" id="IPR050494">
    <property type="entry name" value="Ser_Thr_dual-spec_kinase"/>
</dbReference>
<evidence type="ECO:0000256" key="7">
    <source>
        <dbReference type="SAM" id="MobiDB-lite"/>
    </source>
</evidence>
<keyword evidence="1" id="KW-0723">Serine/threonine-protein kinase</keyword>
<evidence type="ECO:0000259" key="8">
    <source>
        <dbReference type="PROSITE" id="PS50011"/>
    </source>
</evidence>
<evidence type="ECO:0000256" key="2">
    <source>
        <dbReference type="ARBA" id="ARBA00022553"/>
    </source>
</evidence>
<protein>
    <recommendedName>
        <fullName evidence="8">Protein kinase domain-containing protein</fullName>
    </recommendedName>
</protein>